<dbReference type="AlphaFoldDB" id="A0A7C9JK39"/>
<dbReference type="GO" id="GO:0008973">
    <property type="term" value="F:phosphopentomutase activity"/>
    <property type="evidence" value="ECO:0007669"/>
    <property type="project" value="TreeGrafter"/>
</dbReference>
<keyword evidence="5" id="KW-0460">Magnesium</keyword>
<gene>
    <name evidence="11" type="ORF">D1639_09950</name>
</gene>
<protein>
    <submittedName>
        <fullName evidence="11">Phosphoglucosamine mutase</fullName>
    </submittedName>
</protein>
<evidence type="ECO:0000259" key="9">
    <source>
        <dbReference type="Pfam" id="PF02879"/>
    </source>
</evidence>
<feature type="domain" description="Alpha-D-phosphohexomutase alpha/beta/alpha" evidence="9">
    <location>
        <begin position="168"/>
        <end position="268"/>
    </location>
</feature>
<comment type="cofactor">
    <cofactor evidence="1">
        <name>Mg(2+)</name>
        <dbReference type="ChEBI" id="CHEBI:18420"/>
    </cofactor>
</comment>
<dbReference type="PRINTS" id="PR00509">
    <property type="entry name" value="PGMPMM"/>
</dbReference>
<dbReference type="Gene3D" id="3.40.120.10">
    <property type="entry name" value="Alpha-D-Glucose-1,6-Bisphosphate, subunit A, domain 3"/>
    <property type="match status" value="3"/>
</dbReference>
<evidence type="ECO:0000259" key="7">
    <source>
        <dbReference type="Pfam" id="PF00408"/>
    </source>
</evidence>
<dbReference type="Pfam" id="PF00408">
    <property type="entry name" value="PGM_PMM_IV"/>
    <property type="match status" value="1"/>
</dbReference>
<evidence type="ECO:0000256" key="4">
    <source>
        <dbReference type="ARBA" id="ARBA00022723"/>
    </source>
</evidence>
<dbReference type="PANTHER" id="PTHR45745:SF1">
    <property type="entry name" value="PHOSPHOGLUCOMUTASE 2B-RELATED"/>
    <property type="match status" value="1"/>
</dbReference>
<evidence type="ECO:0000256" key="6">
    <source>
        <dbReference type="ARBA" id="ARBA00023235"/>
    </source>
</evidence>
<evidence type="ECO:0000256" key="2">
    <source>
        <dbReference type="ARBA" id="ARBA00010231"/>
    </source>
</evidence>
<feature type="domain" description="Alpha-D-phosphohexomutase C-terminal" evidence="7">
    <location>
        <begin position="435"/>
        <end position="472"/>
    </location>
</feature>
<evidence type="ECO:0000259" key="10">
    <source>
        <dbReference type="Pfam" id="PF02880"/>
    </source>
</evidence>
<keyword evidence="3" id="KW-0597">Phosphoprotein</keyword>
<reference evidence="11" key="1">
    <citation type="submission" date="2018-08" db="EMBL/GenBank/DDBJ databases">
        <title>Murine metabolic-syndrome-specific gut microbial biobank.</title>
        <authorList>
            <person name="Liu C."/>
        </authorList>
    </citation>
    <scope>NUCLEOTIDE SEQUENCE [LARGE SCALE GENOMIC DNA]</scope>
    <source>
        <strain evidence="11">Z82</strain>
    </source>
</reference>
<comment type="caution">
    <text evidence="11">The sequence shown here is derived from an EMBL/GenBank/DDBJ whole genome shotgun (WGS) entry which is preliminary data.</text>
</comment>
<evidence type="ECO:0000259" key="8">
    <source>
        <dbReference type="Pfam" id="PF02878"/>
    </source>
</evidence>
<dbReference type="GO" id="GO:0006166">
    <property type="term" value="P:purine ribonucleoside salvage"/>
    <property type="evidence" value="ECO:0007669"/>
    <property type="project" value="TreeGrafter"/>
</dbReference>
<accession>A0A7C9JK39</accession>
<dbReference type="Pfam" id="PF02878">
    <property type="entry name" value="PGM_PMM_I"/>
    <property type="match status" value="1"/>
</dbReference>
<dbReference type="SUPFAM" id="SSF53738">
    <property type="entry name" value="Phosphoglucomutase, first 3 domains"/>
    <property type="match status" value="2"/>
</dbReference>
<dbReference type="PANTHER" id="PTHR45745">
    <property type="entry name" value="PHOSPHOMANNOMUTASE 45A"/>
    <property type="match status" value="1"/>
</dbReference>
<dbReference type="SUPFAM" id="SSF55957">
    <property type="entry name" value="Phosphoglucomutase, C-terminal domain"/>
    <property type="match status" value="1"/>
</dbReference>
<dbReference type="InterPro" id="IPR005846">
    <property type="entry name" value="A-D-PHexomutase_a/b/a-III"/>
</dbReference>
<organism evidence="11">
    <name type="scientific">Muribaculaceae bacterium Z82</name>
    <dbReference type="NCBI Taxonomy" id="2304548"/>
    <lineage>
        <taxon>Bacteria</taxon>
        <taxon>Pseudomonadati</taxon>
        <taxon>Bacteroidota</taxon>
        <taxon>Bacteroidia</taxon>
        <taxon>Bacteroidales</taxon>
        <taxon>Muribaculaceae</taxon>
    </lineage>
</organism>
<comment type="similarity">
    <text evidence="2">Belongs to the phosphohexose mutase family.</text>
</comment>
<feature type="domain" description="Alpha-D-phosphohexomutase alpha/beta/alpha" evidence="8">
    <location>
        <begin position="9"/>
        <end position="148"/>
    </location>
</feature>
<dbReference type="InterPro" id="IPR005843">
    <property type="entry name" value="A-D-PHexomutase_C"/>
</dbReference>
<dbReference type="GO" id="GO:0005975">
    <property type="term" value="P:carbohydrate metabolic process"/>
    <property type="evidence" value="ECO:0007669"/>
    <property type="project" value="InterPro"/>
</dbReference>
<evidence type="ECO:0000256" key="5">
    <source>
        <dbReference type="ARBA" id="ARBA00022842"/>
    </source>
</evidence>
<sequence length="480" mass="51491">MGEAASDIHFGTDGWRAIIGEGFTEPNLVRVVDAAARVFKEDAVAAGRSLDDPGTLIVGHDCRLNAHAYAELAAEVAATHGFAVKLTQDYCPTPTLCWSVAHDPDAVGGIMLTSSHNPAEYLGVKLRLADGGAAGPELTGRVEAVLAADEGVPTDQRGCYQVVDLMTPYLQALRGMVDERAIREAGLRVVVDPLYGAGRGYLAGLLRDLGVEVVEINNDADPTFDGLHPEPIPPWVDRCIAKVPELGFDAGFINDGDADRIGAVDEHGNFVNPHRIMTLITQHLAEDKGMTGKVVSTVTASAMLKRMCDALGLEFVSTPVGFKWIYAEMQKGGVLLGGEESGGIGIPGHVMERDGLLMALLLCETMAQKGRTLGQLVDDMFAKVGRMEFTREGLSLSDDQMAAFRQRVLPAGTYEPDAFDGIAVERIDRRDGVKLLLKGDAWVMMRPSGTEPLVRIYAEAPTAEEVASLIAEAKRVVERA</sequence>
<evidence type="ECO:0000256" key="1">
    <source>
        <dbReference type="ARBA" id="ARBA00001946"/>
    </source>
</evidence>
<dbReference type="Pfam" id="PF02880">
    <property type="entry name" value="PGM_PMM_III"/>
    <property type="match status" value="1"/>
</dbReference>
<dbReference type="InterPro" id="IPR005841">
    <property type="entry name" value="Alpha-D-phosphohexomutase_SF"/>
</dbReference>
<dbReference type="InterPro" id="IPR016055">
    <property type="entry name" value="A-D-PHexomutase_a/b/a-I/II/III"/>
</dbReference>
<feature type="domain" description="Alpha-D-phosphohexomutase alpha/beta/alpha" evidence="10">
    <location>
        <begin position="272"/>
        <end position="383"/>
    </location>
</feature>
<name>A0A7C9JK39_9BACT</name>
<dbReference type="InterPro" id="IPR036900">
    <property type="entry name" value="A-D-PHexomutase_C_sf"/>
</dbReference>
<dbReference type="InterPro" id="IPR005845">
    <property type="entry name" value="A-D-PHexomutase_a/b/a-II"/>
</dbReference>
<dbReference type="Pfam" id="PF02879">
    <property type="entry name" value="PGM_PMM_II"/>
    <property type="match status" value="1"/>
</dbReference>
<dbReference type="Gene3D" id="3.30.310.50">
    <property type="entry name" value="Alpha-D-phosphohexomutase, C-terminal domain"/>
    <property type="match status" value="1"/>
</dbReference>
<keyword evidence="6" id="KW-0413">Isomerase</keyword>
<dbReference type="GO" id="GO:0046872">
    <property type="term" value="F:metal ion binding"/>
    <property type="evidence" value="ECO:0007669"/>
    <property type="project" value="UniProtKB-KW"/>
</dbReference>
<keyword evidence="4" id="KW-0479">Metal-binding</keyword>
<evidence type="ECO:0000313" key="11">
    <source>
        <dbReference type="EMBL" id="NBI35342.1"/>
    </source>
</evidence>
<proteinExistence type="inferred from homology"/>
<dbReference type="InterPro" id="IPR005844">
    <property type="entry name" value="A-D-PHexomutase_a/b/a-I"/>
</dbReference>
<evidence type="ECO:0000256" key="3">
    <source>
        <dbReference type="ARBA" id="ARBA00022553"/>
    </source>
</evidence>
<dbReference type="EMBL" id="QWKH01000104">
    <property type="protein sequence ID" value="NBI35342.1"/>
    <property type="molecule type" value="Genomic_DNA"/>
</dbReference>